<dbReference type="SMART" id="SM00487">
    <property type="entry name" value="DEXDc"/>
    <property type="match status" value="1"/>
</dbReference>
<accession>A0A427Y0N2</accession>
<proteinExistence type="inferred from homology"/>
<sequence>MASPFNLLTAGARFDKSRFQKDIQLFDKKEKTKSKGKGKAKETSSATLPQSLNFFGDHSASAPKAAPVDDESDSESDSDAESSTSHTSIPAPPKQKITITGPEPLPSSLSTEFDSLFTSLPESSLKRPLLRALSDANIHSLWGVQCAVGGSLLAGNDTMCIAPTGSGKTLSYLLPTLVSLDKPARKLVAEGEGKGIRAVVLVPTHDLAVQIHGVLKAITANGRWRCMVLSKATQTAVCESAPGSVKLEAGSDDEADSDAESTGSVNEFATKASGTGLGIDVLIATPERLHHLLERKQVSLADTRHLILDESDRLLSPDFLPQVEPVVEACTNAKVQKCLLSATMPAGAEALARRWLKDAGVRVVVGLKDSAVTTVDQSLLYAGSEAGKLLALRNLIAEGGLPYPSLVFVQSIERADELAKELVLDGVRAEAVHSSRGKSKRDAAIAAFRAGTVWVLVVTEVLARGMDFRGVKVVVNYDFPQTVQSYIHRIGRTGRAGRPGKAVTFFTIEDGAYLRTIANVLRASGCPVPEYTLNLPKPSKNLKRKLAKAPIKRKAVGGGGRDVAREQARKKRAMVEASKRRKGKEGKDEKMDDE</sequence>
<feature type="compositionally biased region" description="Basic residues" evidence="9">
    <location>
        <begin position="546"/>
        <end position="555"/>
    </location>
</feature>
<dbReference type="RefSeq" id="XP_028478107.1">
    <property type="nucleotide sequence ID" value="XM_028621655.1"/>
</dbReference>
<dbReference type="PANTHER" id="PTHR47959">
    <property type="entry name" value="ATP-DEPENDENT RNA HELICASE RHLE-RELATED"/>
    <property type="match status" value="1"/>
</dbReference>
<name>A0A427Y0N2_9TREE</name>
<feature type="region of interest" description="Disordered" evidence="9">
    <location>
        <begin position="546"/>
        <end position="594"/>
    </location>
</feature>
<dbReference type="PROSITE" id="PS51194">
    <property type="entry name" value="HELICASE_CTER"/>
    <property type="match status" value="1"/>
</dbReference>
<dbReference type="InterPro" id="IPR044742">
    <property type="entry name" value="DEAD/DEAH_RhlB"/>
</dbReference>
<keyword evidence="6" id="KW-0694">RNA-binding</keyword>
<dbReference type="EMBL" id="RSCE01000003">
    <property type="protein sequence ID" value="RSH84659.1"/>
    <property type="molecule type" value="Genomic_DNA"/>
</dbReference>
<dbReference type="CDD" id="cd18787">
    <property type="entry name" value="SF2_C_DEAD"/>
    <property type="match status" value="1"/>
</dbReference>
<evidence type="ECO:0000256" key="1">
    <source>
        <dbReference type="ARBA" id="ARBA00012552"/>
    </source>
</evidence>
<comment type="caution">
    <text evidence="12">The sequence shown here is derived from an EMBL/GenBank/DDBJ whole genome shotgun (WGS) entry which is preliminary data.</text>
</comment>
<feature type="domain" description="Helicase C-terminal" evidence="11">
    <location>
        <begin position="374"/>
        <end position="536"/>
    </location>
</feature>
<dbReference type="InterPro" id="IPR011545">
    <property type="entry name" value="DEAD/DEAH_box_helicase_dom"/>
</dbReference>
<dbReference type="STRING" id="105984.A0A427Y0N2"/>
<evidence type="ECO:0000313" key="13">
    <source>
        <dbReference type="Proteomes" id="UP000279236"/>
    </source>
</evidence>
<feature type="domain" description="Helicase ATP-binding" evidence="10">
    <location>
        <begin position="149"/>
        <end position="362"/>
    </location>
</feature>
<evidence type="ECO:0000256" key="7">
    <source>
        <dbReference type="ARBA" id="ARBA00024355"/>
    </source>
</evidence>
<dbReference type="OrthoDB" id="360161at2759"/>
<dbReference type="GO" id="GO:0003723">
    <property type="term" value="F:RNA binding"/>
    <property type="evidence" value="ECO:0007669"/>
    <property type="project" value="UniProtKB-KW"/>
</dbReference>
<evidence type="ECO:0000256" key="6">
    <source>
        <dbReference type="ARBA" id="ARBA00022884"/>
    </source>
</evidence>
<dbReference type="Gene3D" id="3.40.50.300">
    <property type="entry name" value="P-loop containing nucleotide triphosphate hydrolases"/>
    <property type="match status" value="2"/>
</dbReference>
<dbReference type="InterPro" id="IPR014001">
    <property type="entry name" value="Helicase_ATP-bd"/>
</dbReference>
<feature type="compositionally biased region" description="Basic and acidic residues" evidence="9">
    <location>
        <begin position="585"/>
        <end position="594"/>
    </location>
</feature>
<dbReference type="EC" id="3.6.4.13" evidence="1"/>
<dbReference type="GO" id="GO:0005829">
    <property type="term" value="C:cytosol"/>
    <property type="evidence" value="ECO:0007669"/>
    <property type="project" value="TreeGrafter"/>
</dbReference>
<evidence type="ECO:0000256" key="4">
    <source>
        <dbReference type="ARBA" id="ARBA00022806"/>
    </source>
</evidence>
<dbReference type="Pfam" id="PF00271">
    <property type="entry name" value="Helicase_C"/>
    <property type="match status" value="1"/>
</dbReference>
<evidence type="ECO:0000313" key="12">
    <source>
        <dbReference type="EMBL" id="RSH84659.1"/>
    </source>
</evidence>
<dbReference type="PROSITE" id="PS51192">
    <property type="entry name" value="HELICASE_ATP_BIND_1"/>
    <property type="match status" value="1"/>
</dbReference>
<organism evidence="12 13">
    <name type="scientific">Apiotrichum porosum</name>
    <dbReference type="NCBI Taxonomy" id="105984"/>
    <lineage>
        <taxon>Eukaryota</taxon>
        <taxon>Fungi</taxon>
        <taxon>Dikarya</taxon>
        <taxon>Basidiomycota</taxon>
        <taxon>Agaricomycotina</taxon>
        <taxon>Tremellomycetes</taxon>
        <taxon>Trichosporonales</taxon>
        <taxon>Trichosporonaceae</taxon>
        <taxon>Apiotrichum</taxon>
    </lineage>
</organism>
<keyword evidence="3" id="KW-0378">Hydrolase</keyword>
<dbReference type="GO" id="GO:0016787">
    <property type="term" value="F:hydrolase activity"/>
    <property type="evidence" value="ECO:0007669"/>
    <property type="project" value="UniProtKB-KW"/>
</dbReference>
<comment type="catalytic activity">
    <reaction evidence="8">
        <text>ATP + H2O = ADP + phosphate + H(+)</text>
        <dbReference type="Rhea" id="RHEA:13065"/>
        <dbReference type="ChEBI" id="CHEBI:15377"/>
        <dbReference type="ChEBI" id="CHEBI:15378"/>
        <dbReference type="ChEBI" id="CHEBI:30616"/>
        <dbReference type="ChEBI" id="CHEBI:43474"/>
        <dbReference type="ChEBI" id="CHEBI:456216"/>
        <dbReference type="EC" id="3.6.4.13"/>
    </reaction>
</comment>
<keyword evidence="4" id="KW-0347">Helicase</keyword>
<dbReference type="CDD" id="cd00268">
    <property type="entry name" value="DEADc"/>
    <property type="match status" value="1"/>
</dbReference>
<evidence type="ECO:0000256" key="8">
    <source>
        <dbReference type="ARBA" id="ARBA00047984"/>
    </source>
</evidence>
<feature type="compositionally biased region" description="Acidic residues" evidence="9">
    <location>
        <begin position="68"/>
        <end position="80"/>
    </location>
</feature>
<dbReference type="GO" id="GO:0003724">
    <property type="term" value="F:RNA helicase activity"/>
    <property type="evidence" value="ECO:0007669"/>
    <property type="project" value="UniProtKB-EC"/>
</dbReference>
<evidence type="ECO:0000256" key="5">
    <source>
        <dbReference type="ARBA" id="ARBA00022840"/>
    </source>
</evidence>
<feature type="compositionally biased region" description="Basic and acidic residues" evidence="9">
    <location>
        <begin position="562"/>
        <end position="578"/>
    </location>
</feature>
<protein>
    <recommendedName>
        <fullName evidence="1">RNA helicase</fullName>
        <ecNumber evidence="1">3.6.4.13</ecNumber>
    </recommendedName>
</protein>
<dbReference type="GO" id="GO:0005524">
    <property type="term" value="F:ATP binding"/>
    <property type="evidence" value="ECO:0007669"/>
    <property type="project" value="UniProtKB-KW"/>
</dbReference>
<keyword evidence="5" id="KW-0067">ATP-binding</keyword>
<dbReference type="InterPro" id="IPR050079">
    <property type="entry name" value="DEAD_box_RNA_helicase"/>
</dbReference>
<keyword evidence="2" id="KW-0547">Nucleotide-binding</keyword>
<dbReference type="Proteomes" id="UP000279236">
    <property type="component" value="Unassembled WGS sequence"/>
</dbReference>
<evidence type="ECO:0000256" key="9">
    <source>
        <dbReference type="SAM" id="MobiDB-lite"/>
    </source>
</evidence>
<dbReference type="InterPro" id="IPR027417">
    <property type="entry name" value="P-loop_NTPase"/>
</dbReference>
<evidence type="ECO:0000256" key="3">
    <source>
        <dbReference type="ARBA" id="ARBA00022801"/>
    </source>
</evidence>
<dbReference type="SUPFAM" id="SSF52540">
    <property type="entry name" value="P-loop containing nucleoside triphosphate hydrolases"/>
    <property type="match status" value="1"/>
</dbReference>
<dbReference type="GeneID" id="39590726"/>
<dbReference type="PANTHER" id="PTHR47959:SF15">
    <property type="entry name" value="RNA HELICASE"/>
    <property type="match status" value="1"/>
</dbReference>
<reference evidence="12 13" key="1">
    <citation type="submission" date="2018-11" db="EMBL/GenBank/DDBJ databases">
        <title>Genome sequence of Apiotrichum porosum DSM 27194.</title>
        <authorList>
            <person name="Aliyu H."/>
            <person name="Gorte O."/>
            <person name="Ochsenreither K."/>
        </authorList>
    </citation>
    <scope>NUCLEOTIDE SEQUENCE [LARGE SCALE GENOMIC DNA]</scope>
    <source>
        <strain evidence="12 13">DSM 27194</strain>
    </source>
</reference>
<dbReference type="Pfam" id="PF00270">
    <property type="entry name" value="DEAD"/>
    <property type="match status" value="1"/>
</dbReference>
<keyword evidence="13" id="KW-1185">Reference proteome</keyword>
<dbReference type="SMART" id="SM00490">
    <property type="entry name" value="HELICc"/>
    <property type="match status" value="1"/>
</dbReference>
<evidence type="ECO:0000259" key="11">
    <source>
        <dbReference type="PROSITE" id="PS51194"/>
    </source>
</evidence>
<gene>
    <name evidence="12" type="primary">ROK1</name>
    <name evidence="12" type="ORF">EHS24_006183</name>
</gene>
<comment type="similarity">
    <text evidence="7">Belongs to the DEAD box helicase family. DDX52/ROK1 subfamily.</text>
</comment>
<dbReference type="InterPro" id="IPR001650">
    <property type="entry name" value="Helicase_C-like"/>
</dbReference>
<evidence type="ECO:0000256" key="2">
    <source>
        <dbReference type="ARBA" id="ARBA00022741"/>
    </source>
</evidence>
<dbReference type="AlphaFoldDB" id="A0A427Y0N2"/>
<evidence type="ECO:0000259" key="10">
    <source>
        <dbReference type="PROSITE" id="PS51192"/>
    </source>
</evidence>
<feature type="region of interest" description="Disordered" evidence="9">
    <location>
        <begin position="25"/>
        <end position="105"/>
    </location>
</feature>